<name>A0AAW1R7X1_9CHLO</name>
<protein>
    <recommendedName>
        <fullName evidence="2">PUB domain-containing protein</fullName>
    </recommendedName>
</protein>
<accession>A0AAW1R7X1</accession>
<dbReference type="PANTHER" id="PTHR23153">
    <property type="entry name" value="UBX-RELATED"/>
    <property type="match status" value="1"/>
</dbReference>
<evidence type="ECO:0000313" key="4">
    <source>
        <dbReference type="Proteomes" id="UP001489004"/>
    </source>
</evidence>
<dbReference type="AlphaFoldDB" id="A0AAW1R7X1"/>
<comment type="caution">
    <text evidence="3">The sequence shown here is derived from an EMBL/GenBank/DDBJ whole genome shotgun (WGS) entry which is preliminary data.</text>
</comment>
<dbReference type="GO" id="GO:0005737">
    <property type="term" value="C:cytoplasm"/>
    <property type="evidence" value="ECO:0007669"/>
    <property type="project" value="TreeGrafter"/>
</dbReference>
<feature type="domain" description="PUB" evidence="2">
    <location>
        <begin position="34"/>
        <end position="104"/>
    </location>
</feature>
<evidence type="ECO:0000259" key="2">
    <source>
        <dbReference type="Pfam" id="PF09409"/>
    </source>
</evidence>
<dbReference type="InterPro" id="IPR018997">
    <property type="entry name" value="PUB_domain"/>
</dbReference>
<dbReference type="Pfam" id="PF09409">
    <property type="entry name" value="PUB"/>
    <property type="match status" value="1"/>
</dbReference>
<proteinExistence type="predicted"/>
<dbReference type="CDD" id="cd09212">
    <property type="entry name" value="PUB"/>
    <property type="match status" value="1"/>
</dbReference>
<feature type="coiled-coil region" evidence="1">
    <location>
        <begin position="128"/>
        <end position="162"/>
    </location>
</feature>
<keyword evidence="4" id="KW-1185">Reference proteome</keyword>
<dbReference type="InterPro" id="IPR036339">
    <property type="entry name" value="PUB-like_dom_sf"/>
</dbReference>
<sequence>MTSSHDIIQLREGLKKSSKLLFTDLMDFRHNGPERVEQCVATLLKMLSNVIEHPEEEKYRKIRATNAAFMNKVEALPASIPLLSALGWHVTVDNHEKYWVFDAPAGSLRMRILEGGVGQLQDALRQVSEKAKRNVSEAAVKKAQLEERRKKALLLLEEDQKDRKEMFTYAAGSAPSLVSEPTTAAAPAEPLSQQELLQQLANERLARRGAPAPAPASRQTTLMISERDGAGAVVRINSLEQLE</sequence>
<organism evidence="3 4">
    <name type="scientific">[Myrmecia] bisecta</name>
    <dbReference type="NCBI Taxonomy" id="41462"/>
    <lineage>
        <taxon>Eukaryota</taxon>
        <taxon>Viridiplantae</taxon>
        <taxon>Chlorophyta</taxon>
        <taxon>core chlorophytes</taxon>
        <taxon>Trebouxiophyceae</taxon>
        <taxon>Trebouxiales</taxon>
        <taxon>Trebouxiaceae</taxon>
        <taxon>Myrmecia</taxon>
    </lineage>
</organism>
<gene>
    <name evidence="3" type="ORF">WJX72_007573</name>
</gene>
<evidence type="ECO:0000256" key="1">
    <source>
        <dbReference type="SAM" id="Coils"/>
    </source>
</evidence>
<dbReference type="EMBL" id="JALJOR010000001">
    <property type="protein sequence ID" value="KAK9829736.1"/>
    <property type="molecule type" value="Genomic_DNA"/>
</dbReference>
<keyword evidence="1" id="KW-0175">Coiled coil</keyword>
<dbReference type="Gene3D" id="1.20.58.2190">
    <property type="match status" value="1"/>
</dbReference>
<reference evidence="3 4" key="1">
    <citation type="journal article" date="2024" name="Nat. Commun.">
        <title>Phylogenomics reveals the evolutionary origins of lichenization in chlorophyte algae.</title>
        <authorList>
            <person name="Puginier C."/>
            <person name="Libourel C."/>
            <person name="Otte J."/>
            <person name="Skaloud P."/>
            <person name="Haon M."/>
            <person name="Grisel S."/>
            <person name="Petersen M."/>
            <person name="Berrin J.G."/>
            <person name="Delaux P.M."/>
            <person name="Dal Grande F."/>
            <person name="Keller J."/>
        </authorList>
    </citation>
    <scope>NUCLEOTIDE SEQUENCE [LARGE SCALE GENOMIC DNA]</scope>
    <source>
        <strain evidence="3 4">SAG 2043</strain>
    </source>
</reference>
<dbReference type="PANTHER" id="PTHR23153:SF38">
    <property type="entry name" value="UBX DOMAIN-CONTAINING PROTEIN 6"/>
    <property type="match status" value="1"/>
</dbReference>
<dbReference type="SMART" id="SM00580">
    <property type="entry name" value="PUG"/>
    <property type="match status" value="1"/>
</dbReference>
<dbReference type="Proteomes" id="UP001489004">
    <property type="component" value="Unassembled WGS sequence"/>
</dbReference>
<evidence type="ECO:0000313" key="3">
    <source>
        <dbReference type="EMBL" id="KAK9829736.1"/>
    </source>
</evidence>
<dbReference type="SUPFAM" id="SSF143503">
    <property type="entry name" value="PUG domain-like"/>
    <property type="match status" value="1"/>
</dbReference>